<evidence type="ECO:0000256" key="1">
    <source>
        <dbReference type="ARBA" id="ARBA00004123"/>
    </source>
</evidence>
<dbReference type="InterPro" id="IPR012485">
    <property type="entry name" value="CENP-I"/>
</dbReference>
<reference evidence="8" key="1">
    <citation type="submission" date="2021-04" db="EMBL/GenBank/DDBJ databases">
        <authorList>
            <consortium name="Molecular Ecology Group"/>
        </authorList>
    </citation>
    <scope>NUCLEOTIDE SEQUENCE</scope>
</reference>
<accession>A0A8S3ZUX5</accession>
<dbReference type="PANTHER" id="PTHR48208">
    <property type="entry name" value="CENTROMERE PROTEIN I"/>
    <property type="match status" value="1"/>
</dbReference>
<feature type="region of interest" description="Disordered" evidence="7">
    <location>
        <begin position="494"/>
        <end position="516"/>
    </location>
</feature>
<dbReference type="Pfam" id="PF07778">
    <property type="entry name" value="CENP-I"/>
    <property type="match status" value="1"/>
</dbReference>
<evidence type="ECO:0000313" key="9">
    <source>
        <dbReference type="Proteomes" id="UP000678393"/>
    </source>
</evidence>
<evidence type="ECO:0000256" key="4">
    <source>
        <dbReference type="ARBA" id="ARBA00022454"/>
    </source>
</evidence>
<organism evidence="8 9">
    <name type="scientific">Candidula unifasciata</name>
    <dbReference type="NCBI Taxonomy" id="100452"/>
    <lineage>
        <taxon>Eukaryota</taxon>
        <taxon>Metazoa</taxon>
        <taxon>Spiralia</taxon>
        <taxon>Lophotrochozoa</taxon>
        <taxon>Mollusca</taxon>
        <taxon>Gastropoda</taxon>
        <taxon>Heterobranchia</taxon>
        <taxon>Euthyneura</taxon>
        <taxon>Panpulmonata</taxon>
        <taxon>Eupulmonata</taxon>
        <taxon>Stylommatophora</taxon>
        <taxon>Helicina</taxon>
        <taxon>Helicoidea</taxon>
        <taxon>Geomitridae</taxon>
        <taxon>Candidula</taxon>
    </lineage>
</organism>
<comment type="subcellular location">
    <subcellularLocation>
        <location evidence="2">Chromosome</location>
        <location evidence="2">Centromere</location>
    </subcellularLocation>
    <subcellularLocation>
        <location evidence="1">Nucleus</location>
    </subcellularLocation>
</comment>
<dbReference type="EMBL" id="CAJHNH020004890">
    <property type="protein sequence ID" value="CAG5131838.1"/>
    <property type="molecule type" value="Genomic_DNA"/>
</dbReference>
<evidence type="ECO:0000256" key="3">
    <source>
        <dbReference type="ARBA" id="ARBA00005470"/>
    </source>
</evidence>
<comment type="caution">
    <text evidence="8">The sequence shown here is derived from an EMBL/GenBank/DDBJ whole genome shotgun (WGS) entry which is preliminary data.</text>
</comment>
<dbReference type="OrthoDB" id="6347512at2759"/>
<dbReference type="CDD" id="cd22647">
    <property type="entry name" value="CTF3_NTD_HEAT"/>
    <property type="match status" value="1"/>
</dbReference>
<evidence type="ECO:0000256" key="5">
    <source>
        <dbReference type="ARBA" id="ARBA00023242"/>
    </source>
</evidence>
<evidence type="ECO:0000313" key="8">
    <source>
        <dbReference type="EMBL" id="CAG5131838.1"/>
    </source>
</evidence>
<evidence type="ECO:0000256" key="2">
    <source>
        <dbReference type="ARBA" id="ARBA00004584"/>
    </source>
</evidence>
<dbReference type="GO" id="GO:0005634">
    <property type="term" value="C:nucleus"/>
    <property type="evidence" value="ECO:0007669"/>
    <property type="project" value="UniProtKB-SubCell"/>
</dbReference>
<dbReference type="AlphaFoldDB" id="A0A8S3ZUX5"/>
<keyword evidence="9" id="KW-1185">Reference proteome</keyword>
<sequence length="751" mass="85097">MAAVAVAVDSISNVAHQPDSVAQHNRNLENALNFFSHLDPTTSLRGNVKLHLAVDEITRHSMGVGLNPRQITTLVNVILDSSSKLSQAIRTKFIKCLIPSSKVPQEAVVQVLAHISSRIFTSPGPSNLHSWLLRWVLLVFDHIDGYDQLHKLYSVVFCFLNSHRLLPHACHLLFLLTTKRDIRLFRVHKLLEIIKSVGPEPYIMGLLMIYKVYSPHLVSMKLEFNHKVFFKAHDATWRSTIETIVKQREVTDDVDTRCKVSEIQNRREKARIQPRSKRQKLMIPESHTAAHEIEDKSGETSESLIDATNTIPYTQIESFTGFLEAIDKVEFPSQVAACLGDTRLQLLLTCNPDPLLMARLCFWIQHIFVFGFKRTEKGCVERNEKLLHMLFTFSKNVQGLPVLFGFLESWLPTWDGQSYAPLIFSLISCLRPSSYNELHSSILEPLQRIFFSSDVYSKTMCIAALTKLIENLTRDERLKPACIPAKAVAAEGSLSQTQGLSGGDAGDMNRQESGQATASECDENVADMVCRLINFLDVVIVTGMRAEDDHYLLQASSLDLLQLISEMCLKYNVPLVCLPMRLIHRLLLSDCCATLARLCGIINTFREAFVLLKSSSRKHGVSLACTTTCDFPSKSVNNSTEKFNALLLDVLGMLWQGRLFSDRKDKYESIFRVQLPSCLEGKLNDSALTVYRGPAFLGLAYTFLKETQREGKQVHPLQIEDFKETYLLFLQRENFPEFMQLVNTNIKRRKK</sequence>
<dbReference type="GO" id="GO:0000939">
    <property type="term" value="C:inner kinetochore"/>
    <property type="evidence" value="ECO:0007669"/>
    <property type="project" value="TreeGrafter"/>
</dbReference>
<evidence type="ECO:0000256" key="7">
    <source>
        <dbReference type="SAM" id="MobiDB-lite"/>
    </source>
</evidence>
<keyword evidence="6" id="KW-0137">Centromere</keyword>
<dbReference type="PANTHER" id="PTHR48208:SF2">
    <property type="entry name" value="CENTROMERE PROTEIN I"/>
    <property type="match status" value="1"/>
</dbReference>
<dbReference type="GO" id="GO:0034080">
    <property type="term" value="P:CENP-A containing chromatin assembly"/>
    <property type="evidence" value="ECO:0007669"/>
    <property type="project" value="TreeGrafter"/>
</dbReference>
<keyword evidence="4" id="KW-0158">Chromosome</keyword>
<gene>
    <name evidence="8" type="ORF">CUNI_LOCUS17396</name>
</gene>
<comment type="similarity">
    <text evidence="3">Belongs to the CENP-I/CTF3 family.</text>
</comment>
<proteinExistence type="inferred from homology"/>
<name>A0A8S3ZUX5_9EUPU</name>
<evidence type="ECO:0000256" key="6">
    <source>
        <dbReference type="ARBA" id="ARBA00023328"/>
    </source>
</evidence>
<protein>
    <submittedName>
        <fullName evidence="8">Uncharacterized protein</fullName>
    </submittedName>
</protein>
<dbReference type="GO" id="GO:0000070">
    <property type="term" value="P:mitotic sister chromatid segregation"/>
    <property type="evidence" value="ECO:0007669"/>
    <property type="project" value="TreeGrafter"/>
</dbReference>
<dbReference type="Proteomes" id="UP000678393">
    <property type="component" value="Unassembled WGS sequence"/>
</dbReference>
<keyword evidence="5" id="KW-0539">Nucleus</keyword>